<dbReference type="InterPro" id="IPR039420">
    <property type="entry name" value="WalR-like"/>
</dbReference>
<feature type="domain" description="Response regulatory" evidence="9">
    <location>
        <begin position="4"/>
        <end position="117"/>
    </location>
</feature>
<dbReference type="SMART" id="SM00448">
    <property type="entry name" value="REC"/>
    <property type="match status" value="1"/>
</dbReference>
<dbReference type="FunFam" id="3.40.50.2300:FF:000001">
    <property type="entry name" value="DNA-binding response regulator PhoB"/>
    <property type="match status" value="1"/>
</dbReference>
<proteinExistence type="predicted"/>
<dbReference type="Proteomes" id="UP000266177">
    <property type="component" value="Unassembled WGS sequence"/>
</dbReference>
<dbReference type="CDD" id="cd00383">
    <property type="entry name" value="trans_reg_C"/>
    <property type="match status" value="1"/>
</dbReference>
<dbReference type="SUPFAM" id="SSF52172">
    <property type="entry name" value="CheY-like"/>
    <property type="match status" value="1"/>
</dbReference>
<dbReference type="OrthoDB" id="9790442at2"/>
<dbReference type="SUPFAM" id="SSF46894">
    <property type="entry name" value="C-terminal effector domain of the bipartite response regulators"/>
    <property type="match status" value="1"/>
</dbReference>
<dbReference type="Gene3D" id="3.40.50.2300">
    <property type="match status" value="1"/>
</dbReference>
<keyword evidence="2 7" id="KW-0597">Phosphoprotein</keyword>
<protein>
    <submittedName>
        <fullName evidence="11">DNA-binding response regulator</fullName>
    </submittedName>
</protein>
<dbReference type="InterPro" id="IPR016032">
    <property type="entry name" value="Sig_transdc_resp-reg_C-effctor"/>
</dbReference>
<dbReference type="SMART" id="SM00862">
    <property type="entry name" value="Trans_reg_C"/>
    <property type="match status" value="1"/>
</dbReference>
<dbReference type="InterPro" id="IPR001867">
    <property type="entry name" value="OmpR/PhoB-type_DNA-bd"/>
</dbReference>
<dbReference type="GO" id="GO:0032993">
    <property type="term" value="C:protein-DNA complex"/>
    <property type="evidence" value="ECO:0007669"/>
    <property type="project" value="TreeGrafter"/>
</dbReference>
<evidence type="ECO:0000256" key="5">
    <source>
        <dbReference type="ARBA" id="ARBA00023125"/>
    </source>
</evidence>
<dbReference type="FunFam" id="1.10.10.10:FF:000018">
    <property type="entry name" value="DNA-binding response regulator ResD"/>
    <property type="match status" value="1"/>
</dbReference>
<dbReference type="Gene3D" id="6.10.250.690">
    <property type="match status" value="1"/>
</dbReference>
<keyword evidence="3" id="KW-0902">Two-component regulatory system</keyword>
<dbReference type="PROSITE" id="PS50110">
    <property type="entry name" value="RESPONSE_REGULATORY"/>
    <property type="match status" value="1"/>
</dbReference>
<evidence type="ECO:0000256" key="3">
    <source>
        <dbReference type="ARBA" id="ARBA00023012"/>
    </source>
</evidence>
<dbReference type="PROSITE" id="PS51755">
    <property type="entry name" value="OMPR_PHOB"/>
    <property type="match status" value="1"/>
</dbReference>
<dbReference type="GO" id="GO:0000976">
    <property type="term" value="F:transcription cis-regulatory region binding"/>
    <property type="evidence" value="ECO:0007669"/>
    <property type="project" value="TreeGrafter"/>
</dbReference>
<reference evidence="11 12" key="1">
    <citation type="submission" date="2018-09" db="EMBL/GenBank/DDBJ databases">
        <title>Paenibacillus SK2017-BO5.</title>
        <authorList>
            <person name="Piskunova J.V."/>
            <person name="Dubiley S.A."/>
            <person name="Severinov K.V."/>
        </authorList>
    </citation>
    <scope>NUCLEOTIDE SEQUENCE [LARGE SCALE GENOMIC DNA]</scope>
    <source>
        <strain evidence="11 12">BO5</strain>
    </source>
</reference>
<feature type="modified residue" description="4-aspartylphosphate" evidence="7">
    <location>
        <position position="53"/>
    </location>
</feature>
<name>A0A3A3GJV8_PANTH</name>
<dbReference type="Gene3D" id="1.10.10.10">
    <property type="entry name" value="Winged helix-like DNA-binding domain superfamily/Winged helix DNA-binding domain"/>
    <property type="match status" value="1"/>
</dbReference>
<dbReference type="PANTHER" id="PTHR48111">
    <property type="entry name" value="REGULATOR OF RPOS"/>
    <property type="match status" value="1"/>
</dbReference>
<dbReference type="AlphaFoldDB" id="A0A3A3GJV8"/>
<evidence type="ECO:0000256" key="1">
    <source>
        <dbReference type="ARBA" id="ARBA00004496"/>
    </source>
</evidence>
<evidence type="ECO:0000256" key="6">
    <source>
        <dbReference type="ARBA" id="ARBA00023163"/>
    </source>
</evidence>
<dbReference type="InterPro" id="IPR011006">
    <property type="entry name" value="CheY-like_superfamily"/>
</dbReference>
<dbReference type="InterPro" id="IPR001789">
    <property type="entry name" value="Sig_transdc_resp-reg_receiver"/>
</dbReference>
<comment type="caution">
    <text evidence="11">The sequence shown here is derived from an EMBL/GenBank/DDBJ whole genome shotgun (WGS) entry which is preliminary data.</text>
</comment>
<keyword evidence="4" id="KW-0805">Transcription regulation</keyword>
<dbReference type="EMBL" id="QYZD01000009">
    <property type="protein sequence ID" value="RJG23848.1"/>
    <property type="molecule type" value="Genomic_DNA"/>
</dbReference>
<accession>A0A3A3GJV8</accession>
<dbReference type="InterPro" id="IPR036388">
    <property type="entry name" value="WH-like_DNA-bd_sf"/>
</dbReference>
<dbReference type="GO" id="GO:0006355">
    <property type="term" value="P:regulation of DNA-templated transcription"/>
    <property type="evidence" value="ECO:0007669"/>
    <property type="project" value="InterPro"/>
</dbReference>
<evidence type="ECO:0000256" key="7">
    <source>
        <dbReference type="PROSITE-ProRule" id="PRU00169"/>
    </source>
</evidence>
<keyword evidence="5 8" id="KW-0238">DNA-binding</keyword>
<feature type="domain" description="OmpR/PhoB-type" evidence="10">
    <location>
        <begin position="131"/>
        <end position="230"/>
    </location>
</feature>
<dbReference type="RefSeq" id="WP_119793988.1">
    <property type="nucleotide sequence ID" value="NZ_QYZD01000009.1"/>
</dbReference>
<dbReference type="Pfam" id="PF00072">
    <property type="entry name" value="Response_reg"/>
    <property type="match status" value="1"/>
</dbReference>
<feature type="DNA-binding region" description="OmpR/PhoB-type" evidence="8">
    <location>
        <begin position="131"/>
        <end position="230"/>
    </location>
</feature>
<sequence>MKQHILLIEDDPGIVEMVGNHLTKEGFAVTAAGNGEEGLTLFGQRSYDIVIVDLMMPKLDGYEVIKRIRERSSVPILIMSAKDGDVDKALGLGFGADDYVAKPFSLIELSARVKASIRRATEYARPAEPEERVITYGPLSLYVDGYRATKQQREIKLTSTEFELLKLFMTNRNRVFTKAQIYGFVWGDDYLGDENVINVHIRRLREKIEDDPSHPVYITTLWGIGYKWEGK</sequence>
<evidence type="ECO:0000256" key="2">
    <source>
        <dbReference type="ARBA" id="ARBA00022553"/>
    </source>
</evidence>
<keyword evidence="6" id="KW-0804">Transcription</keyword>
<evidence type="ECO:0000313" key="11">
    <source>
        <dbReference type="EMBL" id="RJG23848.1"/>
    </source>
</evidence>
<dbReference type="CDD" id="cd17574">
    <property type="entry name" value="REC_OmpR"/>
    <property type="match status" value="1"/>
</dbReference>
<evidence type="ECO:0000259" key="9">
    <source>
        <dbReference type="PROSITE" id="PS50110"/>
    </source>
</evidence>
<evidence type="ECO:0000259" key="10">
    <source>
        <dbReference type="PROSITE" id="PS51755"/>
    </source>
</evidence>
<organism evidence="11 12">
    <name type="scientific">Paenibacillus thiaminolyticus</name>
    <name type="common">Bacillus thiaminolyticus</name>
    <dbReference type="NCBI Taxonomy" id="49283"/>
    <lineage>
        <taxon>Bacteria</taxon>
        <taxon>Bacillati</taxon>
        <taxon>Bacillota</taxon>
        <taxon>Bacilli</taxon>
        <taxon>Bacillales</taxon>
        <taxon>Paenibacillaceae</taxon>
        <taxon>Paenibacillus</taxon>
    </lineage>
</organism>
<comment type="subcellular location">
    <subcellularLocation>
        <location evidence="1">Cytoplasm</location>
    </subcellularLocation>
</comment>
<gene>
    <name evidence="11" type="ORF">DQX05_12530</name>
</gene>
<evidence type="ECO:0000313" key="12">
    <source>
        <dbReference type="Proteomes" id="UP000266177"/>
    </source>
</evidence>
<dbReference type="Pfam" id="PF00486">
    <property type="entry name" value="Trans_reg_C"/>
    <property type="match status" value="1"/>
</dbReference>
<dbReference type="GO" id="GO:0005829">
    <property type="term" value="C:cytosol"/>
    <property type="evidence" value="ECO:0007669"/>
    <property type="project" value="TreeGrafter"/>
</dbReference>
<dbReference type="PANTHER" id="PTHR48111:SF26">
    <property type="entry name" value="STAGE 0 SPORULATION PROTEIN A HOMOLOG"/>
    <property type="match status" value="1"/>
</dbReference>
<evidence type="ECO:0000256" key="4">
    <source>
        <dbReference type="ARBA" id="ARBA00023015"/>
    </source>
</evidence>
<dbReference type="GO" id="GO:0000156">
    <property type="term" value="F:phosphorelay response regulator activity"/>
    <property type="evidence" value="ECO:0007669"/>
    <property type="project" value="TreeGrafter"/>
</dbReference>
<evidence type="ECO:0000256" key="8">
    <source>
        <dbReference type="PROSITE-ProRule" id="PRU01091"/>
    </source>
</evidence>